<sequence>MTLNHVLILGAGPAGLSAAIALSQLSDTPCAKQLRITVLELRPEPSTLGGSINLTPLAMRYLDRVGVGARLRPRGIPVRAIDMLSLRTGKLMGSLWPDVDALRVKRMDLVNCMLEAIAERTNVQVRFGVRVIKIDEECGAAGEGRIVLTFENGEQIDGDVLLGCDGLHSAARKLHVEPERKEVYSGKAVAYGFVATPEAEQVDFKRADGNPAIRDSTLVSGQHGALVLSFYEPTRQSLYLGGVMGMDDEHEGSKEGWRARGEDKSKVRGDILARFQGESMPGFSGLIGKCEDWCLFPVYRLPPNGRWSRGRVILLGDAAHAVSQGDIDSRIDEVIDAACRCRLRERVPE</sequence>
<comment type="similarity">
    <text evidence="1">Belongs to the paxM FAD-dependent monooxygenase family.</text>
</comment>
<dbReference type="HOGENOM" id="CLU_009665_19_5_1"/>
<dbReference type="PANTHER" id="PTHR13789">
    <property type="entry name" value="MONOOXYGENASE"/>
    <property type="match status" value="1"/>
</dbReference>
<dbReference type="InterPro" id="IPR050493">
    <property type="entry name" value="FAD-dep_Monooxygenase_BioMet"/>
</dbReference>
<evidence type="ECO:0000313" key="9">
    <source>
        <dbReference type="Proteomes" id="UP000014074"/>
    </source>
</evidence>
<dbReference type="Proteomes" id="UP000014074">
    <property type="component" value="Unassembled WGS sequence"/>
</dbReference>
<evidence type="ECO:0000256" key="3">
    <source>
        <dbReference type="ARBA" id="ARBA00022827"/>
    </source>
</evidence>
<dbReference type="Pfam" id="PF01494">
    <property type="entry name" value="FAD_binding_3"/>
    <property type="match status" value="1"/>
</dbReference>
<dbReference type="GO" id="GO:0071949">
    <property type="term" value="F:FAD binding"/>
    <property type="evidence" value="ECO:0007669"/>
    <property type="project" value="InterPro"/>
</dbReference>
<dbReference type="eggNOG" id="KOG2614">
    <property type="taxonomic scope" value="Eukaryota"/>
</dbReference>
<dbReference type="PANTHER" id="PTHR13789:SF309">
    <property type="entry name" value="PUTATIVE (AFU_ORTHOLOGUE AFUA_6G14510)-RELATED"/>
    <property type="match status" value="1"/>
</dbReference>
<protein>
    <submittedName>
        <fullName evidence="8">Putative salicylate hydroxylase protein</fullName>
    </submittedName>
</protein>
<dbReference type="PRINTS" id="PR00420">
    <property type="entry name" value="RNGMNOXGNASE"/>
</dbReference>
<evidence type="ECO:0000256" key="2">
    <source>
        <dbReference type="ARBA" id="ARBA00022630"/>
    </source>
</evidence>
<reference evidence="9" key="1">
    <citation type="journal article" date="2013" name="Genome Announc.">
        <title>Draft genome sequence of the ascomycete Phaeoacremonium aleophilum strain UCR-PA7, a causal agent of the esca disease complex in grapevines.</title>
        <authorList>
            <person name="Blanco-Ulate B."/>
            <person name="Rolshausen P."/>
            <person name="Cantu D."/>
        </authorList>
    </citation>
    <scope>NUCLEOTIDE SEQUENCE [LARGE SCALE GENOMIC DNA]</scope>
    <source>
        <strain evidence="9">UCR-PA7</strain>
    </source>
</reference>
<evidence type="ECO:0000256" key="1">
    <source>
        <dbReference type="ARBA" id="ARBA00007992"/>
    </source>
</evidence>
<dbReference type="Gene3D" id="3.50.50.60">
    <property type="entry name" value="FAD/NAD(P)-binding domain"/>
    <property type="match status" value="1"/>
</dbReference>
<dbReference type="EMBL" id="KB933264">
    <property type="protein sequence ID" value="EON97471.1"/>
    <property type="molecule type" value="Genomic_DNA"/>
</dbReference>
<feature type="domain" description="FAD-binding" evidence="7">
    <location>
        <begin position="5"/>
        <end position="174"/>
    </location>
</feature>
<name>R8BDU1_PHAM7</name>
<gene>
    <name evidence="8" type="ORF">UCRPA7_7053</name>
</gene>
<feature type="chain" id="PRO_5004451968" evidence="6">
    <location>
        <begin position="19"/>
        <end position="349"/>
    </location>
</feature>
<accession>R8BDU1</accession>
<dbReference type="GO" id="GO:0004497">
    <property type="term" value="F:monooxygenase activity"/>
    <property type="evidence" value="ECO:0007669"/>
    <property type="project" value="UniProtKB-KW"/>
</dbReference>
<dbReference type="OrthoDB" id="417877at2759"/>
<keyword evidence="2" id="KW-0285">Flavoprotein</keyword>
<organism evidence="8 9">
    <name type="scientific">Phaeoacremonium minimum (strain UCR-PA7)</name>
    <name type="common">Esca disease fungus</name>
    <name type="synonym">Togninia minima</name>
    <dbReference type="NCBI Taxonomy" id="1286976"/>
    <lineage>
        <taxon>Eukaryota</taxon>
        <taxon>Fungi</taxon>
        <taxon>Dikarya</taxon>
        <taxon>Ascomycota</taxon>
        <taxon>Pezizomycotina</taxon>
        <taxon>Sordariomycetes</taxon>
        <taxon>Sordariomycetidae</taxon>
        <taxon>Togniniales</taxon>
        <taxon>Togniniaceae</taxon>
        <taxon>Phaeoacremonium</taxon>
    </lineage>
</organism>
<proteinExistence type="inferred from homology"/>
<dbReference type="InterPro" id="IPR002938">
    <property type="entry name" value="FAD-bd"/>
</dbReference>
<evidence type="ECO:0000259" key="7">
    <source>
        <dbReference type="Pfam" id="PF01494"/>
    </source>
</evidence>
<dbReference type="AlphaFoldDB" id="R8BDU1"/>
<dbReference type="InterPro" id="IPR036188">
    <property type="entry name" value="FAD/NAD-bd_sf"/>
</dbReference>
<evidence type="ECO:0000313" key="8">
    <source>
        <dbReference type="EMBL" id="EON97471.1"/>
    </source>
</evidence>
<dbReference type="SUPFAM" id="SSF51905">
    <property type="entry name" value="FAD/NAD(P)-binding domain"/>
    <property type="match status" value="1"/>
</dbReference>
<evidence type="ECO:0000256" key="5">
    <source>
        <dbReference type="ARBA" id="ARBA00023033"/>
    </source>
</evidence>
<evidence type="ECO:0000256" key="6">
    <source>
        <dbReference type="SAM" id="SignalP"/>
    </source>
</evidence>
<keyword evidence="6" id="KW-0732">Signal</keyword>
<feature type="signal peptide" evidence="6">
    <location>
        <begin position="1"/>
        <end position="18"/>
    </location>
</feature>
<keyword evidence="3" id="KW-0274">FAD</keyword>
<keyword evidence="9" id="KW-1185">Reference proteome</keyword>
<dbReference type="RefSeq" id="XP_007917779.1">
    <property type="nucleotide sequence ID" value="XM_007919588.1"/>
</dbReference>
<dbReference type="KEGG" id="tmn:UCRPA7_7053"/>
<dbReference type="GeneID" id="19327775"/>
<keyword evidence="5" id="KW-0503">Monooxygenase</keyword>
<keyword evidence="4" id="KW-0560">Oxidoreductase</keyword>
<evidence type="ECO:0000256" key="4">
    <source>
        <dbReference type="ARBA" id="ARBA00023002"/>
    </source>
</evidence>